<comment type="caution">
    <text evidence="1">The sequence shown here is derived from an EMBL/GenBank/DDBJ whole genome shotgun (WGS) entry which is preliminary data.</text>
</comment>
<gene>
    <name evidence="1" type="ORF">PXEA_LOCUS30452</name>
</gene>
<evidence type="ECO:0000313" key="2">
    <source>
        <dbReference type="Proteomes" id="UP000784294"/>
    </source>
</evidence>
<dbReference type="EMBL" id="CAAALY010253762">
    <property type="protein sequence ID" value="VEL37012.1"/>
    <property type="molecule type" value="Genomic_DNA"/>
</dbReference>
<name>A0A448XI00_9PLAT</name>
<dbReference type="Proteomes" id="UP000784294">
    <property type="component" value="Unassembled WGS sequence"/>
</dbReference>
<protein>
    <submittedName>
        <fullName evidence="1">Uncharacterized protein</fullName>
    </submittedName>
</protein>
<sequence length="154" mass="16888">MPTMMQNKHLEIYEVNGPMLEIILYIMSIHASHFLSSADNSAQNVEFFTRVGYPDLNPVLPAASLPYVCDAVNEANGGQLVCQPDCRVLADRAGSHVVTTRAGIIGNAVLFGYRRRKTPGWIDAFSSIIDYGLDPACFREHTSQPYSPGNSLLA</sequence>
<proteinExistence type="predicted"/>
<evidence type="ECO:0000313" key="1">
    <source>
        <dbReference type="EMBL" id="VEL37012.1"/>
    </source>
</evidence>
<accession>A0A448XI00</accession>
<reference evidence="1" key="1">
    <citation type="submission" date="2018-11" db="EMBL/GenBank/DDBJ databases">
        <authorList>
            <consortium name="Pathogen Informatics"/>
        </authorList>
    </citation>
    <scope>NUCLEOTIDE SEQUENCE</scope>
</reference>
<keyword evidence="2" id="KW-1185">Reference proteome</keyword>
<organism evidence="1 2">
    <name type="scientific">Protopolystoma xenopodis</name>
    <dbReference type="NCBI Taxonomy" id="117903"/>
    <lineage>
        <taxon>Eukaryota</taxon>
        <taxon>Metazoa</taxon>
        <taxon>Spiralia</taxon>
        <taxon>Lophotrochozoa</taxon>
        <taxon>Platyhelminthes</taxon>
        <taxon>Monogenea</taxon>
        <taxon>Polyopisthocotylea</taxon>
        <taxon>Polystomatidea</taxon>
        <taxon>Polystomatidae</taxon>
        <taxon>Protopolystoma</taxon>
    </lineage>
</organism>
<dbReference type="AlphaFoldDB" id="A0A448XI00"/>